<dbReference type="Proteomes" id="UP001195483">
    <property type="component" value="Unassembled WGS sequence"/>
</dbReference>
<feature type="domain" description="Apple" evidence="1">
    <location>
        <begin position="154"/>
        <end position="239"/>
    </location>
</feature>
<evidence type="ECO:0000313" key="3">
    <source>
        <dbReference type="Proteomes" id="UP001195483"/>
    </source>
</evidence>
<accession>A0AAE0W4F4</accession>
<evidence type="ECO:0000259" key="1">
    <source>
        <dbReference type="PROSITE" id="PS50948"/>
    </source>
</evidence>
<name>A0AAE0W4F4_9BIVA</name>
<protein>
    <recommendedName>
        <fullName evidence="1">Apple domain-containing protein</fullName>
    </recommendedName>
</protein>
<keyword evidence="3" id="KW-1185">Reference proteome</keyword>
<proteinExistence type="predicted"/>
<dbReference type="SUPFAM" id="SSF57414">
    <property type="entry name" value="Hairpin loop containing domain-like"/>
    <property type="match status" value="2"/>
</dbReference>
<dbReference type="Pfam" id="PF00024">
    <property type="entry name" value="PAN_1"/>
    <property type="match status" value="1"/>
</dbReference>
<dbReference type="AlphaFoldDB" id="A0AAE0W4F4"/>
<dbReference type="PROSITE" id="PS50948">
    <property type="entry name" value="PAN"/>
    <property type="match status" value="1"/>
</dbReference>
<evidence type="ECO:0000313" key="2">
    <source>
        <dbReference type="EMBL" id="KAK3599880.1"/>
    </source>
</evidence>
<reference evidence="2" key="3">
    <citation type="submission" date="2023-05" db="EMBL/GenBank/DDBJ databases">
        <authorList>
            <person name="Smith C.H."/>
        </authorList>
    </citation>
    <scope>NUCLEOTIDE SEQUENCE</scope>
    <source>
        <strain evidence="2">CHS0354</strain>
        <tissue evidence="2">Mantle</tissue>
    </source>
</reference>
<comment type="caution">
    <text evidence="2">The sequence shown here is derived from an EMBL/GenBank/DDBJ whole genome shotgun (WGS) entry which is preliminary data.</text>
</comment>
<reference evidence="2" key="1">
    <citation type="journal article" date="2021" name="Genome Biol. Evol.">
        <title>A High-Quality Reference Genome for a Parasitic Bivalve with Doubly Uniparental Inheritance (Bivalvia: Unionida).</title>
        <authorList>
            <person name="Smith C.H."/>
        </authorList>
    </citation>
    <scope>NUCLEOTIDE SEQUENCE</scope>
    <source>
        <strain evidence="2">CHS0354</strain>
    </source>
</reference>
<gene>
    <name evidence="2" type="ORF">CHS0354_022452</name>
</gene>
<dbReference type="EMBL" id="JAEAOA010001358">
    <property type="protein sequence ID" value="KAK3599880.1"/>
    <property type="molecule type" value="Genomic_DNA"/>
</dbReference>
<organism evidence="2 3">
    <name type="scientific">Potamilus streckersoni</name>
    <dbReference type="NCBI Taxonomy" id="2493646"/>
    <lineage>
        <taxon>Eukaryota</taxon>
        <taxon>Metazoa</taxon>
        <taxon>Spiralia</taxon>
        <taxon>Lophotrochozoa</taxon>
        <taxon>Mollusca</taxon>
        <taxon>Bivalvia</taxon>
        <taxon>Autobranchia</taxon>
        <taxon>Heteroconchia</taxon>
        <taxon>Palaeoheterodonta</taxon>
        <taxon>Unionida</taxon>
        <taxon>Unionoidea</taxon>
        <taxon>Unionidae</taxon>
        <taxon>Ambleminae</taxon>
        <taxon>Lampsilini</taxon>
        <taxon>Potamilus</taxon>
    </lineage>
</organism>
<sequence length="241" mass="27711">MFTKTFACISYCICSGFAVSQVKDSFRLYYMNTGSLNNGIAITTFIARSKLDCILKCQRQNMTCMTFYYQQSSRLCQHNMDIHVYRQPLPTVTTPTPDDWAYGEMEWIRGSEYLEPCTQSLDCTEPNSECRYSACLCIPGYSHSDQARKCQIGCNDEGYGTWYQYTHYYYLSGYDVATYTGVATSVDCLTLCASANFVCRSTEWNDVTFECHISNITKLEVPESAWIYDIHWIYSNRNCAL</sequence>
<dbReference type="Gene3D" id="3.50.4.10">
    <property type="entry name" value="Hepatocyte Growth Factor"/>
    <property type="match status" value="1"/>
</dbReference>
<dbReference type="InterPro" id="IPR003609">
    <property type="entry name" value="Pan_app"/>
</dbReference>
<reference evidence="2" key="2">
    <citation type="journal article" date="2021" name="Genome Biol. Evol.">
        <title>Developing a high-quality reference genome for a parasitic bivalve with doubly uniparental inheritance (Bivalvia: Unionida).</title>
        <authorList>
            <person name="Smith C.H."/>
        </authorList>
    </citation>
    <scope>NUCLEOTIDE SEQUENCE</scope>
    <source>
        <strain evidence="2">CHS0354</strain>
        <tissue evidence="2">Mantle</tissue>
    </source>
</reference>